<dbReference type="InterPro" id="IPR027417">
    <property type="entry name" value="P-loop_NTPase"/>
</dbReference>
<evidence type="ECO:0000256" key="1">
    <source>
        <dbReference type="SAM" id="MobiDB-lite"/>
    </source>
</evidence>
<reference evidence="3 4" key="1">
    <citation type="submission" date="2019-11" db="EMBL/GenBank/DDBJ databases">
        <title>Nocardia sp. nov. CT2-14 isolated from soil.</title>
        <authorList>
            <person name="Kanchanasin P."/>
            <person name="Tanasupawat S."/>
            <person name="Yuki M."/>
            <person name="Kudo T."/>
        </authorList>
    </citation>
    <scope>NUCLEOTIDE SEQUENCE [LARGE SCALE GENOMIC DNA]</scope>
    <source>
        <strain evidence="3 4">CT2-14</strain>
    </source>
</reference>
<dbReference type="InterPro" id="IPR051162">
    <property type="entry name" value="T4SS_component"/>
</dbReference>
<protein>
    <submittedName>
        <fullName evidence="3">DUF87 domain-containing protein</fullName>
    </submittedName>
</protein>
<dbReference type="InterPro" id="IPR043964">
    <property type="entry name" value="P-loop_TraG"/>
</dbReference>
<dbReference type="EMBL" id="WMBB01000019">
    <property type="protein sequence ID" value="MTE17048.1"/>
    <property type="molecule type" value="Genomic_DNA"/>
</dbReference>
<gene>
    <name evidence="3" type="ORF">GLP40_30450</name>
</gene>
<accession>A0A6I3L6Q6</accession>
<dbReference type="Gene3D" id="1.10.8.730">
    <property type="match status" value="1"/>
</dbReference>
<keyword evidence="4" id="KW-1185">Reference proteome</keyword>
<dbReference type="PANTHER" id="PTHR30121:SF6">
    <property type="entry name" value="SLR6007 PROTEIN"/>
    <property type="match status" value="1"/>
</dbReference>
<evidence type="ECO:0000313" key="4">
    <source>
        <dbReference type="Proteomes" id="UP000432464"/>
    </source>
</evidence>
<dbReference type="Gene3D" id="3.40.50.300">
    <property type="entry name" value="P-loop containing nucleotide triphosphate hydrolases"/>
    <property type="match status" value="1"/>
</dbReference>
<proteinExistence type="predicted"/>
<sequence>MQAAAVVAECCDPARLVPASADLAARDEIITTGGLTGIDPFAPEAVAGFGPESVTIRARHLEIGPEWVATLAVTGYPREVTAGWLAPLLTHPGRLDVAVHIDPIDPVTAATRLRRQLGRLESSRLHDASRGRPPDPAVDVAAEDAADLSARIARAEARLYRVGVYLTVHAGSEGELDDEIAAVRALAASLLVDTCTLSFRAAQAWTTTLPLGLDLIRVTRTFDTPALAAAFPFDSPQLPATDPVGASRPEGVLYGRDAASGLVFVDRFAPEAHNHNLVVLGRSGSGKSYLVKTEILRSLYRGIEQIIIDPEDEYRRLAEAVSGTHIRLGAPGVRINPFDLEIHTRRDGRRTAPPDALTRRKLFLHTLMRVLLGEQTPAQRAALDTALTATYAAAGVTDDPATWTRTAPTLSGLHAQLARLRTPVAEDVAAGMYPFLSGGAYAGLLDGPTTTDPDGGLVVFSLRDLPEELKKIGTLLVLDATWRKVSNPATRRPRLVTVDEAWLLMRQPAGAEFLFRAAKSFRKHWAGLTVATQDSADVLSTELGRAIVSNAAIQILLRQAPQAIDDVSAAFHLSEGEQHFLLSAARGSGLIAASGTDRAVFGSLASRAEDTVITSDPGELAATGYDGDSDIDLSALPPLHRSATNHDPIVDPASIAGDDLDVGPELVLDPKGTP</sequence>
<organism evidence="3 4">
    <name type="scientific">Nocardia aurantiaca</name>
    <dbReference type="NCBI Taxonomy" id="2675850"/>
    <lineage>
        <taxon>Bacteria</taxon>
        <taxon>Bacillati</taxon>
        <taxon>Actinomycetota</taxon>
        <taxon>Actinomycetes</taxon>
        <taxon>Mycobacteriales</taxon>
        <taxon>Nocardiaceae</taxon>
        <taxon>Nocardia</taxon>
    </lineage>
</organism>
<evidence type="ECO:0000259" key="2">
    <source>
        <dbReference type="Pfam" id="PF19044"/>
    </source>
</evidence>
<dbReference type="SUPFAM" id="SSF52540">
    <property type="entry name" value="P-loop containing nucleoside triphosphate hydrolases"/>
    <property type="match status" value="1"/>
</dbReference>
<feature type="domain" description="TraG P-loop" evidence="2">
    <location>
        <begin position="273"/>
        <end position="586"/>
    </location>
</feature>
<name>A0A6I3L6Q6_9NOCA</name>
<feature type="region of interest" description="Disordered" evidence="1">
    <location>
        <begin position="642"/>
        <end position="674"/>
    </location>
</feature>
<comment type="caution">
    <text evidence="3">The sequence shown here is derived from an EMBL/GenBank/DDBJ whole genome shotgun (WGS) entry which is preliminary data.</text>
</comment>
<dbReference type="PANTHER" id="PTHR30121">
    <property type="entry name" value="UNCHARACTERIZED PROTEIN YJGR-RELATED"/>
    <property type="match status" value="1"/>
</dbReference>
<dbReference type="Proteomes" id="UP000432464">
    <property type="component" value="Unassembled WGS sequence"/>
</dbReference>
<evidence type="ECO:0000313" key="3">
    <source>
        <dbReference type="EMBL" id="MTE17048.1"/>
    </source>
</evidence>
<dbReference type="Pfam" id="PF19044">
    <property type="entry name" value="P-loop_TraG"/>
    <property type="match status" value="1"/>
</dbReference>
<dbReference type="AlphaFoldDB" id="A0A6I3L6Q6"/>